<proteinExistence type="predicted"/>
<evidence type="ECO:0000313" key="2">
    <source>
        <dbReference type="Proteomes" id="UP000249432"/>
    </source>
</evidence>
<gene>
    <name evidence="1" type="ORF">DI525_10430</name>
</gene>
<reference evidence="1 2" key="1">
    <citation type="submission" date="2017-08" db="EMBL/GenBank/DDBJ databases">
        <title>Infants hospitalized years apart are colonized by the same room-sourced microbial strains.</title>
        <authorList>
            <person name="Brooks B."/>
            <person name="Olm M.R."/>
            <person name="Firek B.A."/>
            <person name="Baker R."/>
            <person name="Thomas B.C."/>
            <person name="Morowitz M.J."/>
            <person name="Banfield J.F."/>
        </authorList>
    </citation>
    <scope>NUCLEOTIDE SEQUENCE [LARGE SCALE GENOMIC DNA]</scope>
    <source>
        <strain evidence="1">S2_003_000_R1_3</strain>
    </source>
</reference>
<dbReference type="RefSeq" id="WP_303735638.1">
    <property type="nucleotide sequence ID" value="NZ_CAKZHK010000010.1"/>
</dbReference>
<evidence type="ECO:0008006" key="3">
    <source>
        <dbReference type="Google" id="ProtNLM"/>
    </source>
</evidence>
<dbReference type="PANTHER" id="PTHR43781:SF1">
    <property type="entry name" value="SACCHAROPINE DEHYDROGENASE"/>
    <property type="match status" value="1"/>
</dbReference>
<comment type="caution">
    <text evidence="1">The sequence shown here is derived from an EMBL/GenBank/DDBJ whole genome shotgun (WGS) entry which is preliminary data.</text>
</comment>
<dbReference type="EMBL" id="QFRA01000044">
    <property type="protein sequence ID" value="PZR03347.1"/>
    <property type="molecule type" value="Genomic_DNA"/>
</dbReference>
<sequence length="365" mass="40431">MPSPNKPKSQERLPVIVIGGTGVTGRMVRRILKRYGIESHYTSRKGGPEAEHHALELNDSDSGFSEAVRLLSRFTWAVICVGPFETVEDNFHQACLSAGMNIVDVNDYRELAIQLGREQSQAEGKEVRVLTGWGLSPGISTAVVLRLAKQWPVSIDDTDVTTDLSIGRGQESGAAAVRSMFRTLRSPHTAVREGNLVEMSRPRPSDDGYIAYETPDVHYIPLVLKTIRSYEYRVRFAALTASDIRTLSKRRIFTSQRWEERLASFFARMASKKARKAEADAQEDSSAELTTTFYGEDQKLVARLVGQGSYALTAAFAATAVAEAMSRDFPPGVIDPVTDPEFTDRVLARVLAGEAVRSFNVDRER</sequence>
<dbReference type="Proteomes" id="UP000249432">
    <property type="component" value="Unassembled WGS sequence"/>
</dbReference>
<dbReference type="Gene3D" id="3.40.50.720">
    <property type="entry name" value="NAD(P)-binding Rossmann-like Domain"/>
    <property type="match status" value="1"/>
</dbReference>
<dbReference type="PANTHER" id="PTHR43781">
    <property type="entry name" value="SACCHAROPINE DEHYDROGENASE"/>
    <property type="match status" value="1"/>
</dbReference>
<accession>A0A2W5SNG6</accession>
<name>A0A2W5SNG6_9CORY</name>
<protein>
    <recommendedName>
        <fullName evidence="3">Saccharopine dehydrogenase</fullName>
    </recommendedName>
</protein>
<dbReference type="AlphaFoldDB" id="A0A2W5SNG6"/>
<evidence type="ECO:0000313" key="1">
    <source>
        <dbReference type="EMBL" id="PZR03347.1"/>
    </source>
</evidence>
<organism evidence="1 2">
    <name type="scientific">Corynebacterium kroppenstedtii</name>
    <dbReference type="NCBI Taxonomy" id="161879"/>
    <lineage>
        <taxon>Bacteria</taxon>
        <taxon>Bacillati</taxon>
        <taxon>Actinomycetota</taxon>
        <taxon>Actinomycetes</taxon>
        <taxon>Mycobacteriales</taxon>
        <taxon>Corynebacteriaceae</taxon>
        <taxon>Corynebacterium</taxon>
    </lineage>
</organism>